<feature type="compositionally biased region" description="Polar residues" evidence="1">
    <location>
        <begin position="33"/>
        <end position="46"/>
    </location>
</feature>
<sequence>MATSRKVPSKSTSPSSTSSPSSDYFPPQKDPQNRSTSNQKTNEQSTASLAKVLAERSEILPQTMFGGLVDASSNLKKEPKPKQKLTWVKVEPGTK</sequence>
<evidence type="ECO:0000313" key="3">
    <source>
        <dbReference type="Proteomes" id="UP001172673"/>
    </source>
</evidence>
<gene>
    <name evidence="2" type="ORF">H2200_003212</name>
</gene>
<feature type="region of interest" description="Disordered" evidence="1">
    <location>
        <begin position="71"/>
        <end position="95"/>
    </location>
</feature>
<feature type="region of interest" description="Disordered" evidence="1">
    <location>
        <begin position="1"/>
        <end position="46"/>
    </location>
</feature>
<comment type="caution">
    <text evidence="2">The sequence shown here is derived from an EMBL/GenBank/DDBJ whole genome shotgun (WGS) entry which is preliminary data.</text>
</comment>
<evidence type="ECO:0000256" key="1">
    <source>
        <dbReference type="SAM" id="MobiDB-lite"/>
    </source>
</evidence>
<accession>A0AA38XGX8</accession>
<protein>
    <submittedName>
        <fullName evidence="2">Uncharacterized protein</fullName>
    </submittedName>
</protein>
<dbReference type="AlphaFoldDB" id="A0AA38XGX8"/>
<organism evidence="2 3">
    <name type="scientific">Cladophialophora chaetospira</name>
    <dbReference type="NCBI Taxonomy" id="386627"/>
    <lineage>
        <taxon>Eukaryota</taxon>
        <taxon>Fungi</taxon>
        <taxon>Dikarya</taxon>
        <taxon>Ascomycota</taxon>
        <taxon>Pezizomycotina</taxon>
        <taxon>Eurotiomycetes</taxon>
        <taxon>Chaetothyriomycetidae</taxon>
        <taxon>Chaetothyriales</taxon>
        <taxon>Herpotrichiellaceae</taxon>
        <taxon>Cladophialophora</taxon>
    </lineage>
</organism>
<proteinExistence type="predicted"/>
<evidence type="ECO:0000313" key="2">
    <source>
        <dbReference type="EMBL" id="KAJ9613270.1"/>
    </source>
</evidence>
<reference evidence="2" key="1">
    <citation type="submission" date="2022-10" db="EMBL/GenBank/DDBJ databases">
        <title>Culturing micro-colonial fungi from biological soil crusts in the Mojave desert and describing Neophaeococcomyces mojavensis, and introducing the new genera and species Taxawa tesnikishii.</title>
        <authorList>
            <person name="Kurbessoian T."/>
            <person name="Stajich J.E."/>
        </authorList>
    </citation>
    <scope>NUCLEOTIDE SEQUENCE</scope>
    <source>
        <strain evidence="2">TK_41</strain>
    </source>
</reference>
<feature type="compositionally biased region" description="Low complexity" evidence="1">
    <location>
        <begin position="1"/>
        <end position="22"/>
    </location>
</feature>
<name>A0AA38XGX8_9EURO</name>
<keyword evidence="3" id="KW-1185">Reference proteome</keyword>
<dbReference type="Proteomes" id="UP001172673">
    <property type="component" value="Unassembled WGS sequence"/>
</dbReference>
<dbReference type="EMBL" id="JAPDRK010000004">
    <property type="protein sequence ID" value="KAJ9613270.1"/>
    <property type="molecule type" value="Genomic_DNA"/>
</dbReference>